<protein>
    <recommendedName>
        <fullName evidence="4">Cyclic nucleotide-binding domain-containing protein</fullName>
    </recommendedName>
</protein>
<dbReference type="PROSITE" id="PS50042">
    <property type="entry name" value="CNMP_BINDING_3"/>
    <property type="match status" value="1"/>
</dbReference>
<keyword evidence="3" id="KW-0804">Transcription</keyword>
<keyword evidence="1" id="KW-0805">Transcription regulation</keyword>
<dbReference type="EMBL" id="LIZY01000072">
    <property type="protein sequence ID" value="KPJ63616.1"/>
    <property type="molecule type" value="Genomic_DNA"/>
</dbReference>
<organism evidence="5 6">
    <name type="scientific">candidate division KD3-62 bacterium DG_56</name>
    <dbReference type="NCBI Taxonomy" id="1704032"/>
    <lineage>
        <taxon>Bacteria</taxon>
        <taxon>candidate division KD3-62</taxon>
    </lineage>
</organism>
<comment type="caution">
    <text evidence="5">The sequence shown here is derived from an EMBL/GenBank/DDBJ whole genome shotgun (WGS) entry which is preliminary data.</text>
</comment>
<dbReference type="Gene3D" id="1.10.10.10">
    <property type="entry name" value="Winged helix-like DNA-binding domain superfamily/Winged helix DNA-binding domain"/>
    <property type="match status" value="1"/>
</dbReference>
<reference evidence="5 6" key="1">
    <citation type="journal article" date="2015" name="Microbiome">
        <title>Genomic resolution of linkages in carbon, nitrogen, and sulfur cycling among widespread estuary sediment bacteria.</title>
        <authorList>
            <person name="Baker B.J."/>
            <person name="Lazar C.S."/>
            <person name="Teske A.P."/>
            <person name="Dick G.J."/>
        </authorList>
    </citation>
    <scope>NUCLEOTIDE SEQUENCE [LARGE SCALE GENOMIC DNA]</scope>
    <source>
        <strain evidence="5">DG_56</strain>
    </source>
</reference>
<dbReference type="SUPFAM" id="SSF46785">
    <property type="entry name" value="Winged helix' DNA-binding domain"/>
    <property type="match status" value="1"/>
</dbReference>
<evidence type="ECO:0000256" key="3">
    <source>
        <dbReference type="ARBA" id="ARBA00023163"/>
    </source>
</evidence>
<dbReference type="Proteomes" id="UP000052020">
    <property type="component" value="Unassembled WGS sequence"/>
</dbReference>
<dbReference type="GO" id="GO:0006355">
    <property type="term" value="P:regulation of DNA-templated transcription"/>
    <property type="evidence" value="ECO:0007669"/>
    <property type="project" value="InterPro"/>
</dbReference>
<accession>A0A0S7XME0</accession>
<dbReference type="InterPro" id="IPR036390">
    <property type="entry name" value="WH_DNA-bd_sf"/>
</dbReference>
<gene>
    <name evidence="5" type="ORF">AMK68_03475</name>
</gene>
<sequence length="243" mass="26746">MTDARVQTLVQESKFLSSLPREAAEKLAAAARARVLRPGEYAARAGDPAFGLAWLHSGLVFIFFEMSDGSRVPYLVAWPSSVSFDGLLGEGQFPASSTALTPATFVWITREVAEEVAGQHPDLMNALFDYAVRQGELRAIWLGRLFSLPLRSRVRLLLARMAVEMGQPGEGGRILDFPVSHRTLAIIAQVSRDEVGRAVRELLAEEVIERIEGRRFLVPDLRRLLGPSLLESTVAAGLIPEIR</sequence>
<evidence type="ECO:0000259" key="4">
    <source>
        <dbReference type="PROSITE" id="PS50042"/>
    </source>
</evidence>
<evidence type="ECO:0000313" key="6">
    <source>
        <dbReference type="Proteomes" id="UP000052020"/>
    </source>
</evidence>
<dbReference type="AlphaFoldDB" id="A0A0S7XME0"/>
<evidence type="ECO:0000313" key="5">
    <source>
        <dbReference type="EMBL" id="KPJ63616.1"/>
    </source>
</evidence>
<dbReference type="Pfam" id="PF13545">
    <property type="entry name" value="HTH_Crp_2"/>
    <property type="match status" value="1"/>
</dbReference>
<dbReference type="SUPFAM" id="SSF51206">
    <property type="entry name" value="cAMP-binding domain-like"/>
    <property type="match status" value="1"/>
</dbReference>
<dbReference type="InterPro" id="IPR018490">
    <property type="entry name" value="cNMP-bd_dom_sf"/>
</dbReference>
<feature type="domain" description="Cyclic nucleotide-binding" evidence="4">
    <location>
        <begin position="15"/>
        <end position="134"/>
    </location>
</feature>
<evidence type="ECO:0000256" key="1">
    <source>
        <dbReference type="ARBA" id="ARBA00023015"/>
    </source>
</evidence>
<dbReference type="Gene3D" id="2.60.120.10">
    <property type="entry name" value="Jelly Rolls"/>
    <property type="match status" value="1"/>
</dbReference>
<dbReference type="InterPro" id="IPR012318">
    <property type="entry name" value="HTH_CRP"/>
</dbReference>
<dbReference type="InterPro" id="IPR000595">
    <property type="entry name" value="cNMP-bd_dom"/>
</dbReference>
<evidence type="ECO:0000256" key="2">
    <source>
        <dbReference type="ARBA" id="ARBA00023125"/>
    </source>
</evidence>
<dbReference type="InterPro" id="IPR036388">
    <property type="entry name" value="WH-like_DNA-bd_sf"/>
</dbReference>
<dbReference type="InterPro" id="IPR014710">
    <property type="entry name" value="RmlC-like_jellyroll"/>
</dbReference>
<dbReference type="GO" id="GO:0003677">
    <property type="term" value="F:DNA binding"/>
    <property type="evidence" value="ECO:0007669"/>
    <property type="project" value="UniProtKB-KW"/>
</dbReference>
<name>A0A0S7XME0_9BACT</name>
<keyword evidence="2" id="KW-0238">DNA-binding</keyword>
<proteinExistence type="predicted"/>